<dbReference type="Proteomes" id="UP000614714">
    <property type="component" value="Unassembled WGS sequence"/>
</dbReference>
<keyword evidence="2" id="KW-1185">Reference proteome</keyword>
<sequence length="50" mass="5873">MGEQEGKQEEAPVVVIMERRKQRERELSSAEVMRILRKRAARARKIPPVE</sequence>
<dbReference type="RefSeq" id="WP_199390130.1">
    <property type="nucleotide sequence ID" value="NZ_JAEMHL010000008.1"/>
</dbReference>
<dbReference type="EMBL" id="JAEMHL010000008">
    <property type="protein sequence ID" value="MBJ6751662.1"/>
    <property type="molecule type" value="Genomic_DNA"/>
</dbReference>
<proteinExistence type="predicted"/>
<evidence type="ECO:0000313" key="1">
    <source>
        <dbReference type="EMBL" id="MBJ6751662.1"/>
    </source>
</evidence>
<accession>A0ABS0YH53</accession>
<protein>
    <submittedName>
        <fullName evidence="1">Uncharacterized protein</fullName>
    </submittedName>
</protein>
<name>A0ABS0YH53_9BACT</name>
<reference evidence="1 2" key="1">
    <citation type="submission" date="2020-12" db="EMBL/GenBank/DDBJ databases">
        <title>Geomonas sp. Red421, isolated from paddy soil.</title>
        <authorList>
            <person name="Xu Z."/>
            <person name="Zhang Z."/>
            <person name="Masuda Y."/>
            <person name="Itoh H."/>
            <person name="Senoo K."/>
        </authorList>
    </citation>
    <scope>NUCLEOTIDE SEQUENCE [LARGE SCALE GENOMIC DNA]</scope>
    <source>
        <strain evidence="1 2">Red421</strain>
    </source>
</reference>
<organism evidence="1 2">
    <name type="scientific">Geomonas anaerohicana</name>
    <dbReference type="NCBI Taxonomy" id="2798583"/>
    <lineage>
        <taxon>Bacteria</taxon>
        <taxon>Pseudomonadati</taxon>
        <taxon>Thermodesulfobacteriota</taxon>
        <taxon>Desulfuromonadia</taxon>
        <taxon>Geobacterales</taxon>
        <taxon>Geobacteraceae</taxon>
        <taxon>Geomonas</taxon>
    </lineage>
</organism>
<comment type="caution">
    <text evidence="1">The sequence shown here is derived from an EMBL/GenBank/DDBJ whole genome shotgun (WGS) entry which is preliminary data.</text>
</comment>
<evidence type="ECO:0000313" key="2">
    <source>
        <dbReference type="Proteomes" id="UP000614714"/>
    </source>
</evidence>
<gene>
    <name evidence="1" type="ORF">JFN91_15710</name>
</gene>